<organism evidence="1 2">
    <name type="scientific">Bauhinia variegata</name>
    <name type="common">Purple orchid tree</name>
    <name type="synonym">Phanera variegata</name>
    <dbReference type="NCBI Taxonomy" id="167791"/>
    <lineage>
        <taxon>Eukaryota</taxon>
        <taxon>Viridiplantae</taxon>
        <taxon>Streptophyta</taxon>
        <taxon>Embryophyta</taxon>
        <taxon>Tracheophyta</taxon>
        <taxon>Spermatophyta</taxon>
        <taxon>Magnoliopsida</taxon>
        <taxon>eudicotyledons</taxon>
        <taxon>Gunneridae</taxon>
        <taxon>Pentapetalae</taxon>
        <taxon>rosids</taxon>
        <taxon>fabids</taxon>
        <taxon>Fabales</taxon>
        <taxon>Fabaceae</taxon>
        <taxon>Cercidoideae</taxon>
        <taxon>Cercideae</taxon>
        <taxon>Bauhiniinae</taxon>
        <taxon>Bauhinia</taxon>
    </lineage>
</organism>
<dbReference type="EMBL" id="CM039431">
    <property type="protein sequence ID" value="KAI4335669.1"/>
    <property type="molecule type" value="Genomic_DNA"/>
</dbReference>
<name>A0ACB9NH36_BAUVA</name>
<dbReference type="Proteomes" id="UP000828941">
    <property type="component" value="Chromosome 6"/>
</dbReference>
<evidence type="ECO:0000313" key="2">
    <source>
        <dbReference type="Proteomes" id="UP000828941"/>
    </source>
</evidence>
<gene>
    <name evidence="1" type="ORF">L6164_014297</name>
</gene>
<sequence>MTSPAAVPFPHVRERNAMGLGSSRLRYAILALFFFNVFHILFAPSYFNFDDHSSTSPPQHFDFLSTHSTIKHLSPAHKLSRLERIEGDLARARASIQEAIRSSNFAWHDTGSIYWNPRAFHQSHVEMLKRFKVWVYEEGEQPLVHDGPVNDIYAIEGQFIDEIDNSNRSPFKATHPDKAQVFFLPFSVAKVIRFVYKPRISKSDYDPDRLQRLVEDYITIISHKYPYWNASMGADHFLLSCHDWGPRISYGNPEMFKNFIRVLCNANASEGFQPSRDVSIPEVKLPKGKLVQRNLSKHPDKRTILAFFAGRVHGNIRKKLLKRWKAKDDQIRVHEYLPKGEDYAKLMGLSKFCLCPSGNEVASPRVVEAIQAGCVPVIICDNYTLPFSDVLNWSQFSVEIPVEKIPEIKNILQNVPKDEYLKMYNNVRKVRRHFVVNRPAKPFDMMHMILHSIWLRRLNFRIIAS</sequence>
<evidence type="ECO:0000313" key="1">
    <source>
        <dbReference type="EMBL" id="KAI4335669.1"/>
    </source>
</evidence>
<proteinExistence type="predicted"/>
<accession>A0ACB9NH36</accession>
<comment type="caution">
    <text evidence="1">The sequence shown here is derived from an EMBL/GenBank/DDBJ whole genome shotgun (WGS) entry which is preliminary data.</text>
</comment>
<protein>
    <submittedName>
        <fullName evidence="1">Uncharacterized protein</fullName>
    </submittedName>
</protein>
<keyword evidence="2" id="KW-1185">Reference proteome</keyword>
<reference evidence="1 2" key="1">
    <citation type="journal article" date="2022" name="DNA Res.">
        <title>Chromosomal-level genome assembly of the orchid tree Bauhinia variegata (Leguminosae; Cercidoideae) supports the allotetraploid origin hypothesis of Bauhinia.</title>
        <authorList>
            <person name="Zhong Y."/>
            <person name="Chen Y."/>
            <person name="Zheng D."/>
            <person name="Pang J."/>
            <person name="Liu Y."/>
            <person name="Luo S."/>
            <person name="Meng S."/>
            <person name="Qian L."/>
            <person name="Wei D."/>
            <person name="Dai S."/>
            <person name="Zhou R."/>
        </authorList>
    </citation>
    <scope>NUCLEOTIDE SEQUENCE [LARGE SCALE GENOMIC DNA]</scope>
    <source>
        <strain evidence="1">BV-YZ2020</strain>
    </source>
</reference>